<evidence type="ECO:0000313" key="4">
    <source>
        <dbReference type="Proteomes" id="UP000250028"/>
    </source>
</evidence>
<dbReference type="AlphaFoldDB" id="A0A2Y9BU70"/>
<accession>A0A2Y9BU70</accession>
<reference evidence="4" key="1">
    <citation type="submission" date="2016-10" db="EMBL/GenBank/DDBJ databases">
        <authorList>
            <person name="Varghese N."/>
            <person name="Submissions S."/>
        </authorList>
    </citation>
    <scope>NUCLEOTIDE SEQUENCE [LARGE SCALE GENOMIC DNA]</scope>
    <source>
        <strain evidence="4">DSM 22951</strain>
    </source>
</reference>
<dbReference type="EMBL" id="UESZ01000001">
    <property type="protein sequence ID" value="SSA35232.1"/>
    <property type="molecule type" value="Genomic_DNA"/>
</dbReference>
<dbReference type="RefSeq" id="WP_109686373.1">
    <property type="nucleotide sequence ID" value="NZ_QGDN01000001.1"/>
</dbReference>
<evidence type="ECO:0000256" key="1">
    <source>
        <dbReference type="SAM" id="MobiDB-lite"/>
    </source>
</evidence>
<name>A0A2Y9BU70_9MICO</name>
<sequence>MKRPLALASTGAILTASLILTGCTGSDNNQTTTNATSPSASSGSGTSTPTATATMPADMLNFQNKSVAQATSSSFLTSGRPATIFVSSVKASTHSSVLTFWFTAPTSGDSPLKLNVPQTWPQLVDTAGKKGYIVTTFPSFPFVGGRTPECACTPNIVVYPQPRVLTAAYPALPANLTEITLRLKGFADLKVPITR</sequence>
<feature type="compositionally biased region" description="Low complexity" evidence="1">
    <location>
        <begin position="31"/>
        <end position="53"/>
    </location>
</feature>
<protein>
    <recommendedName>
        <fullName evidence="5">Lipoprotein</fullName>
    </recommendedName>
</protein>
<organism evidence="3 4">
    <name type="scientific">Branchiibius hedensis</name>
    <dbReference type="NCBI Taxonomy" id="672460"/>
    <lineage>
        <taxon>Bacteria</taxon>
        <taxon>Bacillati</taxon>
        <taxon>Actinomycetota</taxon>
        <taxon>Actinomycetes</taxon>
        <taxon>Micrococcales</taxon>
        <taxon>Dermacoccaceae</taxon>
        <taxon>Branchiibius</taxon>
    </lineage>
</organism>
<gene>
    <name evidence="3" type="ORF">SAMN04489750_2582</name>
</gene>
<feature type="chain" id="PRO_5038522415" description="Lipoprotein" evidence="2">
    <location>
        <begin position="23"/>
        <end position="195"/>
    </location>
</feature>
<feature type="signal peptide" evidence="2">
    <location>
        <begin position="1"/>
        <end position="22"/>
    </location>
</feature>
<dbReference type="OrthoDB" id="3813791at2"/>
<keyword evidence="4" id="KW-1185">Reference proteome</keyword>
<proteinExistence type="predicted"/>
<keyword evidence="2" id="KW-0732">Signal</keyword>
<evidence type="ECO:0000256" key="2">
    <source>
        <dbReference type="SAM" id="SignalP"/>
    </source>
</evidence>
<evidence type="ECO:0008006" key="5">
    <source>
        <dbReference type="Google" id="ProtNLM"/>
    </source>
</evidence>
<evidence type="ECO:0000313" key="3">
    <source>
        <dbReference type="EMBL" id="SSA35232.1"/>
    </source>
</evidence>
<feature type="region of interest" description="Disordered" evidence="1">
    <location>
        <begin position="29"/>
        <end position="53"/>
    </location>
</feature>
<dbReference type="PROSITE" id="PS51257">
    <property type="entry name" value="PROKAR_LIPOPROTEIN"/>
    <property type="match status" value="1"/>
</dbReference>
<dbReference type="Proteomes" id="UP000250028">
    <property type="component" value="Unassembled WGS sequence"/>
</dbReference>